<gene>
    <name evidence="13" type="ORF">PGLA1383_LOCUS13088</name>
    <name evidence="14" type="ORF">PGLA2088_LOCUS30020</name>
</gene>
<dbReference type="InterPro" id="IPR015876">
    <property type="entry name" value="Acyl-CoA_DS"/>
</dbReference>
<evidence type="ECO:0000256" key="8">
    <source>
        <dbReference type="ARBA" id="ARBA00023098"/>
    </source>
</evidence>
<comment type="domain">
    <text evidence="11">The histidine box domains are involved in binding the catalytic metal ions.</text>
</comment>
<feature type="transmembrane region" description="Helical" evidence="12">
    <location>
        <begin position="63"/>
        <end position="83"/>
    </location>
</feature>
<evidence type="ECO:0000313" key="13">
    <source>
        <dbReference type="EMBL" id="CAE8594553.1"/>
    </source>
</evidence>
<reference evidence="13" key="1">
    <citation type="submission" date="2021-02" db="EMBL/GenBank/DDBJ databases">
        <authorList>
            <person name="Dougan E. K."/>
            <person name="Rhodes N."/>
            <person name="Thang M."/>
            <person name="Chan C."/>
        </authorList>
    </citation>
    <scope>NUCLEOTIDE SEQUENCE</scope>
</reference>
<dbReference type="PRINTS" id="PR00075">
    <property type="entry name" value="FACDDSATRASE"/>
</dbReference>
<keyword evidence="8" id="KW-0443">Lipid metabolism</keyword>
<dbReference type="EMBL" id="CAJNNV010007164">
    <property type="protein sequence ID" value="CAE8594553.1"/>
    <property type="molecule type" value="Genomic_DNA"/>
</dbReference>
<evidence type="ECO:0000256" key="3">
    <source>
        <dbReference type="ARBA" id="ARBA00022516"/>
    </source>
</evidence>
<dbReference type="PANTHER" id="PTHR11351">
    <property type="entry name" value="ACYL-COA DESATURASE"/>
    <property type="match status" value="1"/>
</dbReference>
<comment type="caution">
    <text evidence="13">The sequence shown here is derived from an EMBL/GenBank/DDBJ whole genome shotgun (WGS) entry which is preliminary data.</text>
</comment>
<comment type="subcellular location">
    <subcellularLocation>
        <location evidence="1">Membrane</location>
        <topology evidence="1">Multi-pass membrane protein</topology>
    </subcellularLocation>
</comment>
<keyword evidence="15" id="KW-1185">Reference proteome</keyword>
<dbReference type="GO" id="GO:0005789">
    <property type="term" value="C:endoplasmic reticulum membrane"/>
    <property type="evidence" value="ECO:0007669"/>
    <property type="project" value="TreeGrafter"/>
</dbReference>
<keyword evidence="10 11" id="KW-0275">Fatty acid biosynthesis</keyword>
<dbReference type="PANTHER" id="PTHR11351:SF31">
    <property type="entry name" value="DESATURASE 1, ISOFORM A-RELATED"/>
    <property type="match status" value="1"/>
</dbReference>
<feature type="non-terminal residue" evidence="13">
    <location>
        <position position="1"/>
    </location>
</feature>
<dbReference type="AlphaFoldDB" id="A0A813E2U4"/>
<name>A0A813E2U4_POLGL</name>
<protein>
    <recommendedName>
        <fullName evidence="16">Fatty acid desaturase domain-containing protein</fullName>
    </recommendedName>
</protein>
<proteinExistence type="inferred from homology"/>
<dbReference type="CDD" id="cd03505">
    <property type="entry name" value="Delta9-FADS-like"/>
    <property type="match status" value="1"/>
</dbReference>
<dbReference type="GO" id="GO:0004768">
    <property type="term" value="F:stearoyl-CoA 9-desaturase activity"/>
    <property type="evidence" value="ECO:0007669"/>
    <property type="project" value="TreeGrafter"/>
</dbReference>
<organism evidence="13 15">
    <name type="scientific">Polarella glacialis</name>
    <name type="common">Dinoflagellate</name>
    <dbReference type="NCBI Taxonomy" id="89957"/>
    <lineage>
        <taxon>Eukaryota</taxon>
        <taxon>Sar</taxon>
        <taxon>Alveolata</taxon>
        <taxon>Dinophyceae</taxon>
        <taxon>Suessiales</taxon>
        <taxon>Suessiaceae</taxon>
        <taxon>Polarella</taxon>
    </lineage>
</organism>
<dbReference type="Proteomes" id="UP000626109">
    <property type="component" value="Unassembled WGS sequence"/>
</dbReference>
<keyword evidence="9 12" id="KW-0472">Membrane</keyword>
<dbReference type="OMA" id="LWILYPR"/>
<feature type="transmembrane region" description="Helical" evidence="12">
    <location>
        <begin position="30"/>
        <end position="51"/>
    </location>
</feature>
<comment type="similarity">
    <text evidence="2 11">Belongs to the fatty acid desaturase type 1 family.</text>
</comment>
<evidence type="ECO:0000256" key="1">
    <source>
        <dbReference type="ARBA" id="ARBA00004141"/>
    </source>
</evidence>
<evidence type="ECO:0000313" key="15">
    <source>
        <dbReference type="Proteomes" id="UP000654075"/>
    </source>
</evidence>
<accession>A0A813E2U4</accession>
<evidence type="ECO:0000256" key="10">
    <source>
        <dbReference type="ARBA" id="ARBA00023160"/>
    </source>
</evidence>
<dbReference type="GO" id="GO:0005506">
    <property type="term" value="F:iron ion binding"/>
    <property type="evidence" value="ECO:0007669"/>
    <property type="project" value="TreeGrafter"/>
</dbReference>
<evidence type="ECO:0000256" key="7">
    <source>
        <dbReference type="ARBA" id="ARBA00023002"/>
    </source>
</evidence>
<evidence type="ECO:0000313" key="14">
    <source>
        <dbReference type="EMBL" id="CAE8696848.1"/>
    </source>
</evidence>
<evidence type="ECO:0000256" key="5">
    <source>
        <dbReference type="ARBA" id="ARBA00022832"/>
    </source>
</evidence>
<dbReference type="OrthoDB" id="1533126at2759"/>
<evidence type="ECO:0008006" key="16">
    <source>
        <dbReference type="Google" id="ProtNLM"/>
    </source>
</evidence>
<comment type="cofactor">
    <cofactor evidence="11">
        <name>Fe(2+)</name>
        <dbReference type="ChEBI" id="CHEBI:29033"/>
    </cofactor>
</comment>
<keyword evidence="5" id="KW-0276">Fatty acid metabolism</keyword>
<keyword evidence="3 11" id="KW-0444">Lipid biosynthesis</keyword>
<evidence type="ECO:0000256" key="12">
    <source>
        <dbReference type="SAM" id="Phobius"/>
    </source>
</evidence>
<evidence type="ECO:0000256" key="6">
    <source>
        <dbReference type="ARBA" id="ARBA00022989"/>
    </source>
</evidence>
<evidence type="ECO:0000256" key="9">
    <source>
        <dbReference type="ARBA" id="ARBA00023136"/>
    </source>
</evidence>
<evidence type="ECO:0000256" key="2">
    <source>
        <dbReference type="ARBA" id="ARBA00009295"/>
    </source>
</evidence>
<keyword evidence="7 11" id="KW-0560">Oxidoreductase</keyword>
<evidence type="ECO:0000256" key="4">
    <source>
        <dbReference type="ARBA" id="ARBA00022692"/>
    </source>
</evidence>
<sequence length="375" mass="42101">AVGEAKKDAPKPGPLARAWAHLRTMHSNGILAQAIGIPLRHLFAAYGLSLVFRGKVSWRTGTLAFIFWPISGLGVTAGAHRLWTHQSYKASAIMESLLMVMFSTADQGPIEGWALTHAMHHSASDTRWDPHNRKAGFYHAHFGWLFSSQKFRLSSSEYHRVTKGLGPAARFHDRNCVWWDPMWSIGFPALVAGLWGEFWPGLFVAGALRWFCVQHITFFVNSVAHGEQEAGHPRAFDASADGIGPRVSFLVTVLALGEGWHDYHHLFPWDYAAAELDAWDQWNPTKVFIDMCCWAGIGSHRRRCSTRLQELRRSQLIDKAGCDDPDGPEGPVKERSYKVLGLPLLRYRVLVEDTECGDHQKHGQSGRSRDSMQPL</sequence>
<keyword evidence="4 11" id="KW-0812">Transmembrane</keyword>
<dbReference type="EMBL" id="CAJNNW010028594">
    <property type="protein sequence ID" value="CAE8696848.1"/>
    <property type="molecule type" value="Genomic_DNA"/>
</dbReference>
<keyword evidence="6 12" id="KW-1133">Transmembrane helix</keyword>
<dbReference type="GO" id="GO:0006636">
    <property type="term" value="P:unsaturated fatty acid biosynthetic process"/>
    <property type="evidence" value="ECO:0007669"/>
    <property type="project" value="TreeGrafter"/>
</dbReference>
<dbReference type="Proteomes" id="UP000654075">
    <property type="component" value="Unassembled WGS sequence"/>
</dbReference>
<evidence type="ECO:0000256" key="11">
    <source>
        <dbReference type="RuleBase" id="RU000581"/>
    </source>
</evidence>